<proteinExistence type="predicted"/>
<dbReference type="InterPro" id="IPR011990">
    <property type="entry name" value="TPR-like_helical_dom_sf"/>
</dbReference>
<accession>A0A6V8HPK2</accession>
<protein>
    <recommendedName>
        <fullName evidence="3">TPR domain protein</fullName>
    </recommendedName>
</protein>
<dbReference type="InterPro" id="IPR019734">
    <property type="entry name" value="TPR_rpt"/>
</dbReference>
<dbReference type="AlphaFoldDB" id="A0A6V8HPK2"/>
<dbReference type="Proteomes" id="UP000053095">
    <property type="component" value="Unassembled WGS sequence"/>
</dbReference>
<dbReference type="Gene3D" id="1.25.40.10">
    <property type="entry name" value="Tetratricopeptide repeat domain"/>
    <property type="match status" value="1"/>
</dbReference>
<dbReference type="SUPFAM" id="SSF48452">
    <property type="entry name" value="TPR-like"/>
    <property type="match status" value="2"/>
</dbReference>
<gene>
    <name evidence="1" type="ORF">TCE0_042f14955</name>
</gene>
<dbReference type="PANTHER" id="PTHR45588:SF2">
    <property type="entry name" value="TPR DOMAIN PROTEIN (AFU_ORTHOLOGUE AFUA_3G00240)"/>
    <property type="match status" value="1"/>
</dbReference>
<name>A0A6V8HPK2_TALPI</name>
<sequence length="582" mass="65813">MSQNITVVPASDEYYNLGSFGHTITTASSDAQTWFNRGLIWVYSFNHVEGAYCFQQAIAHDPTCAMAYWGLAYAVGPNYNKPWEKFDQGDLHTCVKRGYDASREAKKHAKNSTPLEQALVEAIQFRFPTNEPSKDYPAVNRSYAAAMKSVYETYGRDLDVATLYADALMNMTPWTLWDLFTGKPNPAAPTLEVKAVLERALEQEEDGANYNPGLLHLYIHFIEMSPTPELGINAADHLRELVPDAGHVQHMPTHLDILIGDWRRSIASNYKSTLADDKYYQRAGAQNFYTFYRLHDYHSLIYAAMFAGKSKVAFDAVTRMESTVPEEVLQIQSPPMADWLEQFMPIRLHIMVRFGMWEELKRKEPPQNQTLYAATTATTYYARAIAYASTGGIESSRTEQTLFHQACARVPESRRAYNGKMVDVLKVADAMLEGEIEYRCMNYDNALAALRRAIELEDKLPYSEPWSWMQPVRHAYAALMMEQGHLEEAAQVYRADLGLDISVIRPRRHPNNVWSLQGYHECLVRLGKADEAAVIEQPLMLALAVADVPIKSSCFCRLDTSQAPELLNGCSLKEKATIGKCC</sequence>
<comment type="caution">
    <text evidence="1">The sequence shown here is derived from an EMBL/GenBank/DDBJ whole genome shotgun (WGS) entry which is preliminary data.</text>
</comment>
<evidence type="ECO:0008006" key="3">
    <source>
        <dbReference type="Google" id="ProtNLM"/>
    </source>
</evidence>
<evidence type="ECO:0000313" key="2">
    <source>
        <dbReference type="Proteomes" id="UP000053095"/>
    </source>
</evidence>
<keyword evidence="2" id="KW-1185">Reference proteome</keyword>
<reference evidence="2" key="1">
    <citation type="journal article" date="2015" name="Genome Announc.">
        <title>Draft genome sequence of Talaromyces cellulolyticus strain Y-94, a source of lignocellulosic biomass-degrading enzymes.</title>
        <authorList>
            <person name="Fujii T."/>
            <person name="Koike H."/>
            <person name="Sawayama S."/>
            <person name="Yano S."/>
            <person name="Inoue H."/>
        </authorList>
    </citation>
    <scope>NUCLEOTIDE SEQUENCE [LARGE SCALE GENOMIC DNA]</scope>
    <source>
        <strain evidence="2">Y-94</strain>
    </source>
</reference>
<dbReference type="SMART" id="SM00028">
    <property type="entry name" value="TPR"/>
    <property type="match status" value="2"/>
</dbReference>
<evidence type="ECO:0000313" key="1">
    <source>
        <dbReference type="EMBL" id="GAM41663.1"/>
    </source>
</evidence>
<dbReference type="EMBL" id="DF933838">
    <property type="protein sequence ID" value="GAM41663.1"/>
    <property type="molecule type" value="Genomic_DNA"/>
</dbReference>
<organism evidence="1 2">
    <name type="scientific">Talaromyces pinophilus</name>
    <name type="common">Penicillium pinophilum</name>
    <dbReference type="NCBI Taxonomy" id="128442"/>
    <lineage>
        <taxon>Eukaryota</taxon>
        <taxon>Fungi</taxon>
        <taxon>Dikarya</taxon>
        <taxon>Ascomycota</taxon>
        <taxon>Pezizomycotina</taxon>
        <taxon>Eurotiomycetes</taxon>
        <taxon>Eurotiomycetidae</taxon>
        <taxon>Eurotiales</taxon>
        <taxon>Trichocomaceae</taxon>
        <taxon>Talaromyces</taxon>
        <taxon>Talaromyces sect. Talaromyces</taxon>
    </lineage>
</organism>
<dbReference type="PANTHER" id="PTHR45588">
    <property type="entry name" value="TPR DOMAIN-CONTAINING PROTEIN"/>
    <property type="match status" value="1"/>
</dbReference>